<evidence type="ECO:0000313" key="2">
    <source>
        <dbReference type="Proteomes" id="UP000743370"/>
    </source>
</evidence>
<dbReference type="PANTHER" id="PTHR10257:SF28">
    <property type="entry name" value="SERINE_THREONINE PROTEIN PHOSPHATASE 2A REGULATORY SUBUNIT"/>
    <property type="match status" value="1"/>
</dbReference>
<reference evidence="1 2" key="1">
    <citation type="submission" date="2020-05" db="EMBL/GenBank/DDBJ databases">
        <title>Vigna angularis (adzuki bean) Var. LongXiaoDou No. 4 denovo assembly.</title>
        <authorList>
            <person name="Xiang H."/>
        </authorList>
    </citation>
    <scope>NUCLEOTIDE SEQUENCE [LARGE SCALE GENOMIC DNA]</scope>
    <source>
        <tissue evidence="1">Leaf</tissue>
    </source>
</reference>
<dbReference type="SUPFAM" id="SSF48371">
    <property type="entry name" value="ARM repeat"/>
    <property type="match status" value="1"/>
</dbReference>
<dbReference type="AlphaFoldDB" id="A0A8T0KNR9"/>
<dbReference type="GO" id="GO:0019888">
    <property type="term" value="F:protein phosphatase regulator activity"/>
    <property type="evidence" value="ECO:0007669"/>
    <property type="project" value="InterPro"/>
</dbReference>
<dbReference type="InterPro" id="IPR002554">
    <property type="entry name" value="PP2A_B56"/>
</dbReference>
<protein>
    <submittedName>
        <fullName evidence="1">Serine/threonine protein</fullName>
    </submittedName>
</protein>
<comment type="caution">
    <text evidence="1">The sequence shown here is derived from an EMBL/GenBank/DDBJ whole genome shotgun (WGS) entry which is preliminary data.</text>
</comment>
<dbReference type="InterPro" id="IPR016024">
    <property type="entry name" value="ARM-type_fold"/>
</dbReference>
<dbReference type="Pfam" id="PF01603">
    <property type="entry name" value="B56"/>
    <property type="match status" value="1"/>
</dbReference>
<accession>A0A8T0KNR9</accession>
<dbReference type="FunFam" id="1.25.10.10:FF:000548">
    <property type="entry name" value="Serine/threonine protein phosphatase 2A regulatory subunit"/>
    <property type="match status" value="1"/>
</dbReference>
<dbReference type="Proteomes" id="UP000743370">
    <property type="component" value="Unassembled WGS sequence"/>
</dbReference>
<dbReference type="GO" id="GO:0000159">
    <property type="term" value="C:protein phosphatase type 2A complex"/>
    <property type="evidence" value="ECO:0007669"/>
    <property type="project" value="InterPro"/>
</dbReference>
<dbReference type="EMBL" id="JABFOF010000003">
    <property type="protein sequence ID" value="KAG2401111.1"/>
    <property type="molecule type" value="Genomic_DNA"/>
</dbReference>
<gene>
    <name evidence="1" type="ORF">HKW66_Vig0198530</name>
</gene>
<organism evidence="1 2">
    <name type="scientific">Phaseolus angularis</name>
    <name type="common">Azuki bean</name>
    <name type="synonym">Vigna angularis</name>
    <dbReference type="NCBI Taxonomy" id="3914"/>
    <lineage>
        <taxon>Eukaryota</taxon>
        <taxon>Viridiplantae</taxon>
        <taxon>Streptophyta</taxon>
        <taxon>Embryophyta</taxon>
        <taxon>Tracheophyta</taxon>
        <taxon>Spermatophyta</taxon>
        <taxon>Magnoliopsida</taxon>
        <taxon>eudicotyledons</taxon>
        <taxon>Gunneridae</taxon>
        <taxon>Pentapetalae</taxon>
        <taxon>rosids</taxon>
        <taxon>fabids</taxon>
        <taxon>Fabales</taxon>
        <taxon>Fabaceae</taxon>
        <taxon>Papilionoideae</taxon>
        <taxon>50 kb inversion clade</taxon>
        <taxon>NPAAA clade</taxon>
        <taxon>indigoferoid/millettioid clade</taxon>
        <taxon>Phaseoleae</taxon>
        <taxon>Vigna</taxon>
    </lineage>
</organism>
<dbReference type="GO" id="GO:0007165">
    <property type="term" value="P:signal transduction"/>
    <property type="evidence" value="ECO:0007669"/>
    <property type="project" value="InterPro"/>
</dbReference>
<dbReference type="PANTHER" id="PTHR10257">
    <property type="entry name" value="SERINE/THREONINE PROTEIN PHOSPHATASE 2A PP2A REGULATORY SUBUNIT B"/>
    <property type="match status" value="1"/>
</dbReference>
<dbReference type="Gene3D" id="1.25.10.10">
    <property type="entry name" value="Leucine-rich Repeat Variant"/>
    <property type="match status" value="1"/>
</dbReference>
<name>A0A8T0KNR9_PHAAN</name>
<sequence length="586" mass="67360">MELKGVLLKGWSEKKKKRVLEGMVGGKGKGVVSCREEGGGVVRMKIVVRKSELKEVLQIMTAVNPTFSLESSVSCVEQRLKLLWKTKYVSTTKRNRHACWTPVLQSIPDSNDFTIGHSNVSSAKASPFLAFLRTHQTSKNTRTFSDPLNHFSSLMEKESPHFTIPSSSPTSGNEDLLSTISYCTFVFTFTDPSESPAQRDSKRLQLARLVSILKSSKKPVHGKVLVALAAMISANLFRPLPPPSSPSAITDLPEEEYPVSIFSPLWSHLQIVYEMLLKLVNSTDQKILRECIDHSFLRNLLALFQSEDPRERETLKNVYHKIYSKFISDRSFMRKSMTEVLLNYVFETEKHPGIADLLEIWGTIINGFTVPLKEEHKLFLMRVLIPLHKTKGMQVYHRQLAYCVSQFVQKEPMLGGVVVRGILRYWPVTNCQKEILLIGELEDLVENLDPDQYRKLALPLCTQITKCINSWNSQVAERALYMWNNEQFVKMAMIGTVEVFNVIVEGMEKNLKWHWSKSVRQLTESVKVMLEEMDPDLYSKGLMDMEAKESMAHLEDIKRKKKWERIEWEAAKNQFFNPQRYIRVSY</sequence>
<evidence type="ECO:0000313" key="1">
    <source>
        <dbReference type="EMBL" id="KAG2401111.1"/>
    </source>
</evidence>
<proteinExistence type="predicted"/>
<dbReference type="InterPro" id="IPR011989">
    <property type="entry name" value="ARM-like"/>
</dbReference>